<protein>
    <submittedName>
        <fullName evidence="1">Uncharacterized protein</fullName>
    </submittedName>
</protein>
<organism evidence="1 2">
    <name type="scientific">Paracoccus phage ParKuw1</name>
    <dbReference type="NCBI Taxonomy" id="3032415"/>
    <lineage>
        <taxon>Viruses</taxon>
        <taxon>Duplodnaviria</taxon>
        <taxon>Heunggongvirae</taxon>
        <taxon>Uroviricota</taxon>
        <taxon>Caudoviricetes</taxon>
        <taxon>Autographivirales</taxon>
        <taxon>Autographivirales incertae sedis</taxon>
        <taxon>Kuwvirus</taxon>
        <taxon>Kuwvirus ParKuw1</taxon>
    </lineage>
</organism>
<name>A0AAF0FJ90_9CAUD</name>
<keyword evidence="2" id="KW-1185">Reference proteome</keyword>
<evidence type="ECO:0000313" key="1">
    <source>
        <dbReference type="EMBL" id="WFG40851.1"/>
    </source>
</evidence>
<reference evidence="1" key="1">
    <citation type="submission" date="2023-02" db="EMBL/GenBank/DDBJ databases">
        <authorList>
            <person name="Rihtman B."/>
        </authorList>
    </citation>
    <scope>NUCLEOTIDE SEQUENCE</scope>
</reference>
<sequence length="98" mass="10279">MSYPAAPNFTGASPIAAYDPTPGVEANVDVRFDNTIGRFAGFIVGNIGTATPPEITVYMLDGSLLTIKEVQAGIPYAVPIRGVQNTSAGMYDIWGLKG</sequence>
<dbReference type="Proteomes" id="UP001218881">
    <property type="component" value="Segment"/>
</dbReference>
<proteinExistence type="predicted"/>
<dbReference type="EMBL" id="OQ376857">
    <property type="protein sequence ID" value="WFG40851.1"/>
    <property type="molecule type" value="Genomic_DNA"/>
</dbReference>
<accession>A0AAF0FJ90</accession>
<evidence type="ECO:0000313" key="2">
    <source>
        <dbReference type="Proteomes" id="UP001218881"/>
    </source>
</evidence>
<gene>
    <name evidence="1" type="ORF">ParaKuw1_00018</name>
</gene>